<comment type="caution">
    <text evidence="1">The sequence shown here is derived from an EMBL/GenBank/DDBJ whole genome shotgun (WGS) entry which is preliminary data.</text>
</comment>
<name>A0ABQ4R2X8_9HYPH</name>
<proteinExistence type="predicted"/>
<organism evidence="1 2">
    <name type="scientific">Methylobacterium crusticola</name>
    <dbReference type="NCBI Taxonomy" id="1697972"/>
    <lineage>
        <taxon>Bacteria</taxon>
        <taxon>Pseudomonadati</taxon>
        <taxon>Pseudomonadota</taxon>
        <taxon>Alphaproteobacteria</taxon>
        <taxon>Hyphomicrobiales</taxon>
        <taxon>Methylobacteriaceae</taxon>
        <taxon>Methylobacterium</taxon>
    </lineage>
</organism>
<dbReference type="EMBL" id="BPQH01000012">
    <property type="protein sequence ID" value="GJD51112.1"/>
    <property type="molecule type" value="Genomic_DNA"/>
</dbReference>
<sequence length="130" mass="14211">MRTTPRSPLRPSQKLALLEAQNHVCPLCTREIRPGDRPRDEHLRALGLGGTNALANRAMVHGRCADAKTRGPAGDLAKIADAKRQKRKAFGFETSHRPMPGSRSDRLKRTLTGGMVLRATGEPAGRSERP</sequence>
<evidence type="ECO:0000313" key="2">
    <source>
        <dbReference type="Proteomes" id="UP001055167"/>
    </source>
</evidence>
<reference evidence="1" key="1">
    <citation type="journal article" date="2021" name="Front. Microbiol.">
        <title>Comprehensive Comparative Genomics and Phenotyping of Methylobacterium Species.</title>
        <authorList>
            <person name="Alessa O."/>
            <person name="Ogura Y."/>
            <person name="Fujitani Y."/>
            <person name="Takami H."/>
            <person name="Hayashi T."/>
            <person name="Sahin N."/>
            <person name="Tani A."/>
        </authorList>
    </citation>
    <scope>NUCLEOTIDE SEQUENCE</scope>
    <source>
        <strain evidence="1">KCTC 52305</strain>
    </source>
</reference>
<evidence type="ECO:0008006" key="3">
    <source>
        <dbReference type="Google" id="ProtNLM"/>
    </source>
</evidence>
<evidence type="ECO:0000313" key="1">
    <source>
        <dbReference type="EMBL" id="GJD51112.1"/>
    </source>
</evidence>
<dbReference type="Proteomes" id="UP001055167">
    <property type="component" value="Unassembled WGS sequence"/>
</dbReference>
<dbReference type="Gene3D" id="1.10.30.50">
    <property type="match status" value="1"/>
</dbReference>
<reference evidence="1" key="2">
    <citation type="submission" date="2021-08" db="EMBL/GenBank/DDBJ databases">
        <authorList>
            <person name="Tani A."/>
            <person name="Ola A."/>
            <person name="Ogura Y."/>
            <person name="Katsura K."/>
            <person name="Hayashi T."/>
        </authorList>
    </citation>
    <scope>NUCLEOTIDE SEQUENCE</scope>
    <source>
        <strain evidence="1">KCTC 52305</strain>
    </source>
</reference>
<accession>A0ABQ4R2X8</accession>
<protein>
    <recommendedName>
        <fullName evidence="3">HNH endonuclease</fullName>
    </recommendedName>
</protein>
<gene>
    <name evidence="1" type="ORF">OPKNFCMD_3863</name>
</gene>
<dbReference type="RefSeq" id="WP_128562095.1">
    <property type="nucleotide sequence ID" value="NZ_BPQH01000012.1"/>
</dbReference>
<keyword evidence="2" id="KW-1185">Reference proteome</keyword>